<keyword evidence="5" id="KW-1185">Reference proteome</keyword>
<gene>
    <name evidence="4" type="ORF">IW256_003866</name>
</gene>
<evidence type="ECO:0000313" key="5">
    <source>
        <dbReference type="Proteomes" id="UP000614047"/>
    </source>
</evidence>
<dbReference type="AlphaFoldDB" id="A0A931DNA2"/>
<evidence type="ECO:0000313" key="4">
    <source>
        <dbReference type="EMBL" id="MBG6089753.1"/>
    </source>
</evidence>
<sequence length="381" mass="40045">MAHAIVIGAGIGGLTTAAALQHKGWTVTVYERAPALEAVGAGIAMAPNALRALETIGAAEPIRQRGAFQGDGGVRRPNGTWLSRTNAQTAATRFGDPTVVLLRSTTIDVLAGLLTPGTLHLGVTVTGISPDEGTVTTDHGTDQADLIVGADGIQSPTRAALFPDHPGPRYSGATAWRLTTPSPHAATGHASETWGPGTVFGVMPMSEGQIYCYATAPAPPGEHGTPEEEKARLQELFGTWHDPIPELLDAVTPDRILRNDIHHLPRPLPAFHRGRTALVGDAAHPMTPNLGQGACQAAEDAVVLAHEVTDGDGLPAYTRARLPRTTQVMRRSHTIGRLAGISATIPRAGRDSLLWLAGHMGPGVVLRQGDFLFAWQPPART</sequence>
<keyword evidence="1" id="KW-0560">Oxidoreductase</keyword>
<dbReference type="Proteomes" id="UP000614047">
    <property type="component" value="Unassembled WGS sequence"/>
</dbReference>
<evidence type="ECO:0000259" key="3">
    <source>
        <dbReference type="Pfam" id="PF01494"/>
    </source>
</evidence>
<dbReference type="PANTHER" id="PTHR13789">
    <property type="entry name" value="MONOOXYGENASE"/>
    <property type="match status" value="1"/>
</dbReference>
<comment type="caution">
    <text evidence="4">The sequence shown here is derived from an EMBL/GenBank/DDBJ whole genome shotgun (WGS) entry which is preliminary data.</text>
</comment>
<proteinExistence type="predicted"/>
<evidence type="ECO:0000256" key="1">
    <source>
        <dbReference type="ARBA" id="ARBA00023002"/>
    </source>
</evidence>
<organism evidence="4 5">
    <name type="scientific">Actinomadura viridis</name>
    <dbReference type="NCBI Taxonomy" id="58110"/>
    <lineage>
        <taxon>Bacteria</taxon>
        <taxon>Bacillati</taxon>
        <taxon>Actinomycetota</taxon>
        <taxon>Actinomycetes</taxon>
        <taxon>Streptosporangiales</taxon>
        <taxon>Thermomonosporaceae</taxon>
        <taxon>Actinomadura</taxon>
    </lineage>
</organism>
<name>A0A931DNA2_9ACTN</name>
<keyword evidence="2" id="KW-0503">Monooxygenase</keyword>
<dbReference type="PANTHER" id="PTHR13789:SF309">
    <property type="entry name" value="PUTATIVE (AFU_ORTHOLOGUE AFUA_6G14510)-RELATED"/>
    <property type="match status" value="1"/>
</dbReference>
<feature type="domain" description="FAD-binding" evidence="3">
    <location>
        <begin position="3"/>
        <end position="332"/>
    </location>
</feature>
<evidence type="ECO:0000256" key="2">
    <source>
        <dbReference type="ARBA" id="ARBA00023033"/>
    </source>
</evidence>
<dbReference type="EMBL" id="JADOUA010000001">
    <property type="protein sequence ID" value="MBG6089753.1"/>
    <property type="molecule type" value="Genomic_DNA"/>
</dbReference>
<dbReference type="RefSeq" id="WP_197012309.1">
    <property type="nucleotide sequence ID" value="NZ_BAABES010000010.1"/>
</dbReference>
<dbReference type="InterPro" id="IPR036188">
    <property type="entry name" value="FAD/NAD-bd_sf"/>
</dbReference>
<reference evidence="4" key="1">
    <citation type="submission" date="2020-11" db="EMBL/GenBank/DDBJ databases">
        <title>Sequencing the genomes of 1000 actinobacteria strains.</title>
        <authorList>
            <person name="Klenk H.-P."/>
        </authorList>
    </citation>
    <scope>NUCLEOTIDE SEQUENCE</scope>
    <source>
        <strain evidence="4">DSM 43175</strain>
    </source>
</reference>
<dbReference type="GO" id="GO:0004497">
    <property type="term" value="F:monooxygenase activity"/>
    <property type="evidence" value="ECO:0007669"/>
    <property type="project" value="UniProtKB-KW"/>
</dbReference>
<dbReference type="InterPro" id="IPR050493">
    <property type="entry name" value="FAD-dep_Monooxygenase_BioMet"/>
</dbReference>
<dbReference type="SUPFAM" id="SSF51905">
    <property type="entry name" value="FAD/NAD(P)-binding domain"/>
    <property type="match status" value="1"/>
</dbReference>
<accession>A0A931DNA2</accession>
<dbReference type="GO" id="GO:0071949">
    <property type="term" value="F:FAD binding"/>
    <property type="evidence" value="ECO:0007669"/>
    <property type="project" value="InterPro"/>
</dbReference>
<protein>
    <submittedName>
        <fullName evidence="4">2-polyprenyl-6-methoxyphenol hydroxylase-like FAD-dependent oxidoreductase</fullName>
    </submittedName>
</protein>
<dbReference type="Pfam" id="PF01494">
    <property type="entry name" value="FAD_binding_3"/>
    <property type="match status" value="1"/>
</dbReference>
<dbReference type="PRINTS" id="PR00420">
    <property type="entry name" value="RNGMNOXGNASE"/>
</dbReference>
<dbReference type="Gene3D" id="3.50.50.60">
    <property type="entry name" value="FAD/NAD(P)-binding domain"/>
    <property type="match status" value="1"/>
</dbReference>
<dbReference type="InterPro" id="IPR002938">
    <property type="entry name" value="FAD-bd"/>
</dbReference>